<dbReference type="EMBL" id="CP138583">
    <property type="protein sequence ID" value="WPH00378.1"/>
    <property type="molecule type" value="Genomic_DNA"/>
</dbReference>
<feature type="compositionally biased region" description="Polar residues" evidence="3">
    <location>
        <begin position="507"/>
        <end position="522"/>
    </location>
</feature>
<dbReference type="Proteomes" id="UP001303373">
    <property type="component" value="Chromosome 4"/>
</dbReference>
<dbReference type="AlphaFoldDB" id="A0AAQ3M347"/>
<evidence type="ECO:0000256" key="2">
    <source>
        <dbReference type="ARBA" id="ARBA00023242"/>
    </source>
</evidence>
<proteinExistence type="predicted"/>
<dbReference type="PANTHER" id="PTHR37534">
    <property type="entry name" value="TRANSCRIPTIONAL ACTIVATOR PROTEIN UGA3"/>
    <property type="match status" value="1"/>
</dbReference>
<dbReference type="Pfam" id="PF11951">
    <property type="entry name" value="Fungal_trans_2"/>
    <property type="match status" value="1"/>
</dbReference>
<dbReference type="Gene3D" id="4.10.240.10">
    <property type="entry name" value="Zn(2)-C6 fungal-type DNA-binding domain"/>
    <property type="match status" value="1"/>
</dbReference>
<feature type="compositionally biased region" description="Polar residues" evidence="3">
    <location>
        <begin position="96"/>
        <end position="110"/>
    </location>
</feature>
<feature type="region of interest" description="Disordered" evidence="3">
    <location>
        <begin position="90"/>
        <end position="154"/>
    </location>
</feature>
<keyword evidence="6" id="KW-1185">Reference proteome</keyword>
<feature type="compositionally biased region" description="Low complexity" evidence="3">
    <location>
        <begin position="25"/>
        <end position="36"/>
    </location>
</feature>
<evidence type="ECO:0000256" key="3">
    <source>
        <dbReference type="SAM" id="MobiDB-lite"/>
    </source>
</evidence>
<feature type="domain" description="Zn(2)-C6 fungal-type" evidence="4">
    <location>
        <begin position="155"/>
        <end position="183"/>
    </location>
</feature>
<dbReference type="GO" id="GO:0000981">
    <property type="term" value="F:DNA-binding transcription factor activity, RNA polymerase II-specific"/>
    <property type="evidence" value="ECO:0007669"/>
    <property type="project" value="InterPro"/>
</dbReference>
<keyword evidence="2" id="KW-0539">Nucleus</keyword>
<dbReference type="PROSITE" id="PS00463">
    <property type="entry name" value="ZN2_CY6_FUNGAL_1"/>
    <property type="match status" value="1"/>
</dbReference>
<sequence length="707" mass="77446">MEPFHDGVVSPNNVLFSRRRSTVSSFSQYSASAGSSPERTIDSAMTPYSEPEGDMDTEGCYVVPKIEDMEVMHHRHQRFNSLPSLEESKSIPIVSGGSNISQPEQSGGDQKSTSSTSTPRKPGRPRKLTTASSSSDATTSTATNKKTTRVRSKTGCGTCRRRKKKCDEAKPHCLNCEKNNVVCDGYEPKQLWTSGGRQRSYSARTVQRPISRAFATPNNLPLLIPGVDGPTDQHFFQNFLCHLGTGLCLPDERGANPFLDVIVPMAMAHAGVMHSLLFLSGSCLQANDPNPQAEWGSRTEYHSSQAVRILQADLSASTTCSPSENGSKIKDESIAQTLLLCLQTVGAGDISGTYRFHLNAMKEMLVHQLEDERRSSASPPTLSPHQMDISSPAIRPSAFRSFVLETMLYLDYSSLTTSAQYTPEGRNDDLMAVLLENGSSSNDSWQQGHFVGVMDGLFALMARTRRLRDRIRQCRKSKALAADGSKRSSWPCTVSHTGATVAKIVSMSTPSSPGGRSQAQVFSQPSPTPIQSQPSASYWADSSITSEAFDIDAALRAWTPSAPSSEGSNTRYVASLLYRQCAWLYLRRTVRESRTDDEGSMGVEEGLSYLRAAMGDDSGQQDGALTSTQAVLLLPLFLLGCTAFDAQQRVQISEAFDKMQSSRAMGSIRLARRVVDEVWRLMDEGNEAESWDWEGVCERMGYDFVVA</sequence>
<protein>
    <recommendedName>
        <fullName evidence="4">Zn(2)-C6 fungal-type domain-containing protein</fullName>
    </recommendedName>
</protein>
<feature type="region of interest" description="Disordered" evidence="3">
    <location>
        <begin position="507"/>
        <end position="536"/>
    </location>
</feature>
<evidence type="ECO:0000313" key="5">
    <source>
        <dbReference type="EMBL" id="WPH00378.1"/>
    </source>
</evidence>
<dbReference type="SMART" id="SM00066">
    <property type="entry name" value="GAL4"/>
    <property type="match status" value="1"/>
</dbReference>
<reference evidence="5 6" key="1">
    <citation type="submission" date="2023-11" db="EMBL/GenBank/DDBJ databases">
        <title>An acidophilic fungus is an integral part of prey digestion in a carnivorous sundew plant.</title>
        <authorList>
            <person name="Tsai I.J."/>
        </authorList>
    </citation>
    <scope>NUCLEOTIDE SEQUENCE [LARGE SCALE GENOMIC DNA]</scope>
    <source>
        <strain evidence="5">169a</strain>
    </source>
</reference>
<dbReference type="SUPFAM" id="SSF57701">
    <property type="entry name" value="Zn2/Cys6 DNA-binding domain"/>
    <property type="match status" value="1"/>
</dbReference>
<dbReference type="GO" id="GO:0008270">
    <property type="term" value="F:zinc ion binding"/>
    <property type="evidence" value="ECO:0007669"/>
    <property type="project" value="InterPro"/>
</dbReference>
<organism evidence="5 6">
    <name type="scientific">Acrodontium crateriforme</name>
    <dbReference type="NCBI Taxonomy" id="150365"/>
    <lineage>
        <taxon>Eukaryota</taxon>
        <taxon>Fungi</taxon>
        <taxon>Dikarya</taxon>
        <taxon>Ascomycota</taxon>
        <taxon>Pezizomycotina</taxon>
        <taxon>Dothideomycetes</taxon>
        <taxon>Dothideomycetidae</taxon>
        <taxon>Mycosphaerellales</taxon>
        <taxon>Teratosphaeriaceae</taxon>
        <taxon>Acrodontium</taxon>
    </lineage>
</organism>
<dbReference type="InterPro" id="IPR001138">
    <property type="entry name" value="Zn2Cys6_DnaBD"/>
</dbReference>
<gene>
    <name evidence="5" type="ORF">R9X50_00320500</name>
</gene>
<dbReference type="InterPro" id="IPR036864">
    <property type="entry name" value="Zn2-C6_fun-type_DNA-bd_sf"/>
</dbReference>
<feature type="compositionally biased region" description="Low complexity" evidence="3">
    <location>
        <begin position="128"/>
        <end position="145"/>
    </location>
</feature>
<dbReference type="PROSITE" id="PS50048">
    <property type="entry name" value="ZN2_CY6_FUNGAL_2"/>
    <property type="match status" value="1"/>
</dbReference>
<feature type="compositionally biased region" description="Low complexity" evidence="3">
    <location>
        <begin position="111"/>
        <end position="120"/>
    </location>
</feature>
<evidence type="ECO:0000259" key="4">
    <source>
        <dbReference type="PROSITE" id="PS50048"/>
    </source>
</evidence>
<dbReference type="Pfam" id="PF00172">
    <property type="entry name" value="Zn_clus"/>
    <property type="match status" value="1"/>
</dbReference>
<accession>A0AAQ3M347</accession>
<name>A0AAQ3M347_9PEZI</name>
<evidence type="ECO:0000313" key="6">
    <source>
        <dbReference type="Proteomes" id="UP001303373"/>
    </source>
</evidence>
<dbReference type="PANTHER" id="PTHR37534:SF38">
    <property type="entry name" value="ZN(2)-C6 FUNGAL-TYPE DOMAIN-CONTAINING PROTEIN"/>
    <property type="match status" value="1"/>
</dbReference>
<dbReference type="GO" id="GO:0000976">
    <property type="term" value="F:transcription cis-regulatory region binding"/>
    <property type="evidence" value="ECO:0007669"/>
    <property type="project" value="TreeGrafter"/>
</dbReference>
<evidence type="ECO:0000256" key="1">
    <source>
        <dbReference type="ARBA" id="ARBA00004123"/>
    </source>
</evidence>
<feature type="compositionally biased region" description="Low complexity" evidence="3">
    <location>
        <begin position="523"/>
        <end position="535"/>
    </location>
</feature>
<dbReference type="CDD" id="cd00067">
    <property type="entry name" value="GAL4"/>
    <property type="match status" value="1"/>
</dbReference>
<feature type="region of interest" description="Disordered" evidence="3">
    <location>
        <begin position="25"/>
        <end position="56"/>
    </location>
</feature>
<dbReference type="GO" id="GO:0045944">
    <property type="term" value="P:positive regulation of transcription by RNA polymerase II"/>
    <property type="evidence" value="ECO:0007669"/>
    <property type="project" value="TreeGrafter"/>
</dbReference>
<dbReference type="InterPro" id="IPR021858">
    <property type="entry name" value="Fun_TF"/>
</dbReference>
<comment type="subcellular location">
    <subcellularLocation>
        <location evidence="1">Nucleus</location>
    </subcellularLocation>
</comment>
<dbReference type="GO" id="GO:0005634">
    <property type="term" value="C:nucleus"/>
    <property type="evidence" value="ECO:0007669"/>
    <property type="project" value="UniProtKB-SubCell"/>
</dbReference>